<comment type="pathway">
    <text evidence="2">Glycan biosynthesis; alginate biosynthesis.</text>
</comment>
<reference evidence="13 14" key="1">
    <citation type="submission" date="2023-01" db="EMBL/GenBank/DDBJ databases">
        <title>Complete genome sequence of Roseicyclus marinus strain Dej080120_10.</title>
        <authorList>
            <person name="Ueki S."/>
            <person name="Maruyama F."/>
        </authorList>
    </citation>
    <scope>NUCLEOTIDE SEQUENCE [LARGE SCALE GENOMIC DNA]</scope>
    <source>
        <strain evidence="13 14">Dej080120_10</strain>
    </source>
</reference>
<dbReference type="InterPro" id="IPR028362">
    <property type="entry name" value="AlgI"/>
</dbReference>
<accession>A0AA48KNU4</accession>
<dbReference type="RefSeq" id="WP_338272462.1">
    <property type="nucleotide sequence ID" value="NZ_AP027266.1"/>
</dbReference>
<dbReference type="InterPro" id="IPR051085">
    <property type="entry name" value="MB_O-acyltransferase"/>
</dbReference>
<evidence type="ECO:0000256" key="2">
    <source>
        <dbReference type="ARBA" id="ARBA00005182"/>
    </source>
</evidence>
<dbReference type="PANTHER" id="PTHR13285:SF18">
    <property type="entry name" value="PROTEIN-CYSTEINE N-PALMITOYLTRANSFERASE RASP"/>
    <property type="match status" value="1"/>
</dbReference>
<dbReference type="GO" id="GO:0005886">
    <property type="term" value="C:plasma membrane"/>
    <property type="evidence" value="ECO:0007669"/>
    <property type="project" value="UniProtKB-SubCell"/>
</dbReference>
<keyword evidence="11" id="KW-0808">Transferase</keyword>
<keyword evidence="5 11" id="KW-1003">Cell membrane</keyword>
<feature type="transmembrane region" description="Helical" evidence="12">
    <location>
        <begin position="101"/>
        <end position="119"/>
    </location>
</feature>
<feature type="transmembrane region" description="Helical" evidence="12">
    <location>
        <begin position="392"/>
        <end position="409"/>
    </location>
</feature>
<dbReference type="GO" id="GO:0016746">
    <property type="term" value="F:acyltransferase activity"/>
    <property type="evidence" value="ECO:0007669"/>
    <property type="project" value="UniProtKB-KW"/>
</dbReference>
<evidence type="ECO:0000256" key="9">
    <source>
        <dbReference type="ARBA" id="ARBA00023136"/>
    </source>
</evidence>
<keyword evidence="8 12" id="KW-1133">Transmembrane helix</keyword>
<dbReference type="KEGG" id="rmai:MACH21_26830"/>
<keyword evidence="7" id="KW-0016">Alginate biosynthesis</keyword>
<feature type="transmembrane region" description="Helical" evidence="12">
    <location>
        <begin position="286"/>
        <end position="305"/>
    </location>
</feature>
<dbReference type="PANTHER" id="PTHR13285">
    <property type="entry name" value="ACYLTRANSFERASE"/>
    <property type="match status" value="1"/>
</dbReference>
<name>A0AA48KNU4_9RHOB</name>
<evidence type="ECO:0000313" key="13">
    <source>
        <dbReference type="EMBL" id="BDW86506.1"/>
    </source>
</evidence>
<feature type="transmembrane region" description="Helical" evidence="12">
    <location>
        <begin position="311"/>
        <end position="328"/>
    </location>
</feature>
<feature type="transmembrane region" description="Helical" evidence="12">
    <location>
        <begin position="421"/>
        <end position="441"/>
    </location>
</feature>
<evidence type="ECO:0000256" key="12">
    <source>
        <dbReference type="SAM" id="Phobius"/>
    </source>
</evidence>
<evidence type="ECO:0000256" key="1">
    <source>
        <dbReference type="ARBA" id="ARBA00004651"/>
    </source>
</evidence>
<dbReference type="InterPro" id="IPR004299">
    <property type="entry name" value="MBOAT_fam"/>
</dbReference>
<dbReference type="Pfam" id="PF03062">
    <property type="entry name" value="MBOAT"/>
    <property type="match status" value="1"/>
</dbReference>
<evidence type="ECO:0000256" key="7">
    <source>
        <dbReference type="ARBA" id="ARBA00022841"/>
    </source>
</evidence>
<feature type="transmembrane region" description="Helical" evidence="12">
    <location>
        <begin position="335"/>
        <end position="355"/>
    </location>
</feature>
<keyword evidence="6 12" id="KW-0812">Transmembrane</keyword>
<evidence type="ECO:0000256" key="5">
    <source>
        <dbReference type="ARBA" id="ARBA00022475"/>
    </source>
</evidence>
<evidence type="ECO:0000256" key="6">
    <source>
        <dbReference type="ARBA" id="ARBA00022692"/>
    </source>
</evidence>
<proteinExistence type="inferred from homology"/>
<feature type="transmembrane region" description="Helical" evidence="12">
    <location>
        <begin position="71"/>
        <end position="89"/>
    </location>
</feature>
<evidence type="ECO:0000256" key="11">
    <source>
        <dbReference type="PIRNR" id="PIRNR016636"/>
    </source>
</evidence>
<dbReference type="Proteomes" id="UP001337723">
    <property type="component" value="Chromosome"/>
</dbReference>
<dbReference type="PIRSF" id="PIRSF016636">
    <property type="entry name" value="AlgI_DltB"/>
    <property type="match status" value="1"/>
</dbReference>
<evidence type="ECO:0000256" key="3">
    <source>
        <dbReference type="ARBA" id="ARBA00010323"/>
    </source>
</evidence>
<dbReference type="GO" id="GO:0042121">
    <property type="term" value="P:alginic acid biosynthetic process"/>
    <property type="evidence" value="ECO:0007669"/>
    <property type="project" value="UniProtKB-KW"/>
</dbReference>
<comment type="similarity">
    <text evidence="3 11">Belongs to the membrane-bound acyltransferase family.</text>
</comment>
<sequence>MSYATLTFWIFLIISLAGLSLSPARLRGIWLTIVSLWFYASVDPMRLAWLGGVTGLTLWAAGIWHPPYARAVRSTAIALLVMLLIWAKFSDAMGLPDPKAPPGLSFLVFTAIALIVETARRGTAWSVPESVLHLVWFPKILAGPIERPGDLIAQFPAIGIRPGLMGLGVAFIVTGLVKKLVIANALAPVVDAAYAIPSFATPVDLLVATYAFAFQIYCDFSGYADLALGLSALVGLRLSRNFAQPYLSPTVTEFWAERWHITLGRWFRDYVYIPLGGSRRGRPRQMANLMLVFLLSGIWHAGLGYGVGWGFLIWGVLNGALVIAELWVPRPKGRLAHILRTVLTFHLILVTWVFFRAETPSDAVTILMRISAILSDLPRILPTYPFTPDQRFGAVLVAMLLVLEILNQPRPLAERIAQAPLPLRWAGLYIGMAALLLFGRWQDAEFIYAGF</sequence>
<feature type="transmembrane region" description="Helical" evidence="12">
    <location>
        <begin position="47"/>
        <end position="64"/>
    </location>
</feature>
<protein>
    <recommendedName>
        <fullName evidence="4">Probable alginate O-acetylase AlgI</fullName>
    </recommendedName>
    <alternativeName>
        <fullName evidence="10">Alginate biosynthesis protein AlgI</fullName>
    </alternativeName>
</protein>
<keyword evidence="11" id="KW-0012">Acyltransferase</keyword>
<evidence type="ECO:0000256" key="4">
    <source>
        <dbReference type="ARBA" id="ARBA00016084"/>
    </source>
</evidence>
<evidence type="ECO:0000313" key="14">
    <source>
        <dbReference type="Proteomes" id="UP001337723"/>
    </source>
</evidence>
<dbReference type="EMBL" id="AP027266">
    <property type="protein sequence ID" value="BDW86506.1"/>
    <property type="molecule type" value="Genomic_DNA"/>
</dbReference>
<keyword evidence="9 11" id="KW-0472">Membrane</keyword>
<evidence type="ECO:0000256" key="10">
    <source>
        <dbReference type="ARBA" id="ARBA00031030"/>
    </source>
</evidence>
<gene>
    <name evidence="13" type="ORF">MACH21_26830</name>
</gene>
<evidence type="ECO:0000256" key="8">
    <source>
        <dbReference type="ARBA" id="ARBA00022989"/>
    </source>
</evidence>
<organism evidence="13 14">
    <name type="scientific">Roseicyclus marinus</name>
    <dbReference type="NCBI Taxonomy" id="2161673"/>
    <lineage>
        <taxon>Bacteria</taxon>
        <taxon>Pseudomonadati</taxon>
        <taxon>Pseudomonadota</taxon>
        <taxon>Alphaproteobacteria</taxon>
        <taxon>Rhodobacterales</taxon>
        <taxon>Roseobacteraceae</taxon>
        <taxon>Roseicyclus</taxon>
    </lineage>
</organism>
<keyword evidence="14" id="KW-1185">Reference proteome</keyword>
<dbReference type="InterPro" id="IPR024194">
    <property type="entry name" value="Ac/AlaTfrase_AlgI/DltB"/>
</dbReference>
<comment type="subcellular location">
    <subcellularLocation>
        <location evidence="1">Cell membrane</location>
        <topology evidence="1">Multi-pass membrane protein</topology>
    </subcellularLocation>
</comment>
<dbReference type="AlphaFoldDB" id="A0AA48KNU4"/>
<dbReference type="PIRSF" id="PIRSF500217">
    <property type="entry name" value="AlgI"/>
    <property type="match status" value="1"/>
</dbReference>